<proteinExistence type="predicted"/>
<dbReference type="AlphaFoldDB" id="A0AAQ3PTW5"/>
<dbReference type="Proteomes" id="UP001341281">
    <property type="component" value="Chromosome 01"/>
</dbReference>
<keyword evidence="3" id="KW-1185">Reference proteome</keyword>
<protein>
    <submittedName>
        <fullName evidence="2">Uncharacterized protein</fullName>
    </submittedName>
</protein>
<reference evidence="2 3" key="1">
    <citation type="submission" date="2024-02" db="EMBL/GenBank/DDBJ databases">
        <title>High-quality chromosome-scale genome assembly of Pensacola bahiagrass (Paspalum notatum Flugge var. saurae).</title>
        <authorList>
            <person name="Vega J.M."/>
            <person name="Podio M."/>
            <person name="Orjuela J."/>
            <person name="Siena L.A."/>
            <person name="Pessino S.C."/>
            <person name="Combes M.C."/>
            <person name="Mariac C."/>
            <person name="Albertini E."/>
            <person name="Pupilli F."/>
            <person name="Ortiz J.P.A."/>
            <person name="Leblanc O."/>
        </authorList>
    </citation>
    <scope>NUCLEOTIDE SEQUENCE [LARGE SCALE GENOMIC DNA]</scope>
    <source>
        <strain evidence="2">R1</strain>
        <tissue evidence="2">Leaf</tissue>
    </source>
</reference>
<evidence type="ECO:0000256" key="1">
    <source>
        <dbReference type="SAM" id="MobiDB-lite"/>
    </source>
</evidence>
<dbReference type="EMBL" id="CP144745">
    <property type="protein sequence ID" value="WVZ53848.1"/>
    <property type="molecule type" value="Genomic_DNA"/>
</dbReference>
<gene>
    <name evidence="2" type="ORF">U9M48_004736</name>
</gene>
<sequence>MPGPSTSQPMHTSSRSASGKRQSNDFWEGFKNFYQEISSSKKQKETCSASEKHDPDPEYEALMKELLEGGVDPKSKEYFMASEVLLDIHRRGAYRPLPDIEAKLLWIKRVYHRMEGHPLS</sequence>
<evidence type="ECO:0000313" key="3">
    <source>
        <dbReference type="Proteomes" id="UP001341281"/>
    </source>
</evidence>
<evidence type="ECO:0000313" key="2">
    <source>
        <dbReference type="EMBL" id="WVZ53848.1"/>
    </source>
</evidence>
<feature type="region of interest" description="Disordered" evidence="1">
    <location>
        <begin position="1"/>
        <end position="23"/>
    </location>
</feature>
<organism evidence="2 3">
    <name type="scientific">Paspalum notatum var. saurae</name>
    <dbReference type="NCBI Taxonomy" id="547442"/>
    <lineage>
        <taxon>Eukaryota</taxon>
        <taxon>Viridiplantae</taxon>
        <taxon>Streptophyta</taxon>
        <taxon>Embryophyta</taxon>
        <taxon>Tracheophyta</taxon>
        <taxon>Spermatophyta</taxon>
        <taxon>Magnoliopsida</taxon>
        <taxon>Liliopsida</taxon>
        <taxon>Poales</taxon>
        <taxon>Poaceae</taxon>
        <taxon>PACMAD clade</taxon>
        <taxon>Panicoideae</taxon>
        <taxon>Andropogonodae</taxon>
        <taxon>Paspaleae</taxon>
        <taxon>Paspalinae</taxon>
        <taxon>Paspalum</taxon>
    </lineage>
</organism>
<name>A0AAQ3PTW5_PASNO</name>
<accession>A0AAQ3PTW5</accession>